<comment type="caution">
    <text evidence="1">The sequence shown here is derived from an EMBL/GenBank/DDBJ whole genome shotgun (WGS) entry which is preliminary data.</text>
</comment>
<dbReference type="EMBL" id="CM042050">
    <property type="protein sequence ID" value="KAI3735735.1"/>
    <property type="molecule type" value="Genomic_DNA"/>
</dbReference>
<evidence type="ECO:0000313" key="2">
    <source>
        <dbReference type="Proteomes" id="UP001055879"/>
    </source>
</evidence>
<reference evidence="2" key="1">
    <citation type="journal article" date="2022" name="Mol. Ecol. Resour.">
        <title>The genomes of chicory, endive, great burdock and yacon provide insights into Asteraceae palaeo-polyploidization history and plant inulin production.</title>
        <authorList>
            <person name="Fan W."/>
            <person name="Wang S."/>
            <person name="Wang H."/>
            <person name="Wang A."/>
            <person name="Jiang F."/>
            <person name="Liu H."/>
            <person name="Zhao H."/>
            <person name="Xu D."/>
            <person name="Zhang Y."/>
        </authorList>
    </citation>
    <scope>NUCLEOTIDE SEQUENCE [LARGE SCALE GENOMIC DNA]</scope>
    <source>
        <strain evidence="2">cv. Niubang</strain>
    </source>
</reference>
<reference evidence="1 2" key="2">
    <citation type="journal article" date="2022" name="Mol. Ecol. Resour.">
        <title>The genomes of chicory, endive, great burdock and yacon provide insights into Asteraceae paleo-polyploidization history and plant inulin production.</title>
        <authorList>
            <person name="Fan W."/>
            <person name="Wang S."/>
            <person name="Wang H."/>
            <person name="Wang A."/>
            <person name="Jiang F."/>
            <person name="Liu H."/>
            <person name="Zhao H."/>
            <person name="Xu D."/>
            <person name="Zhang Y."/>
        </authorList>
    </citation>
    <scope>NUCLEOTIDE SEQUENCE [LARGE SCALE GENOMIC DNA]</scope>
    <source>
        <strain evidence="2">cv. Niubang</strain>
    </source>
</reference>
<dbReference type="Proteomes" id="UP001055879">
    <property type="component" value="Linkage Group LG04"/>
</dbReference>
<organism evidence="1 2">
    <name type="scientific">Arctium lappa</name>
    <name type="common">Greater burdock</name>
    <name type="synonym">Lappa major</name>
    <dbReference type="NCBI Taxonomy" id="4217"/>
    <lineage>
        <taxon>Eukaryota</taxon>
        <taxon>Viridiplantae</taxon>
        <taxon>Streptophyta</taxon>
        <taxon>Embryophyta</taxon>
        <taxon>Tracheophyta</taxon>
        <taxon>Spermatophyta</taxon>
        <taxon>Magnoliopsida</taxon>
        <taxon>eudicotyledons</taxon>
        <taxon>Gunneridae</taxon>
        <taxon>Pentapetalae</taxon>
        <taxon>asterids</taxon>
        <taxon>campanulids</taxon>
        <taxon>Asterales</taxon>
        <taxon>Asteraceae</taxon>
        <taxon>Carduoideae</taxon>
        <taxon>Cardueae</taxon>
        <taxon>Arctiinae</taxon>
        <taxon>Arctium</taxon>
    </lineage>
</organism>
<evidence type="ECO:0000313" key="1">
    <source>
        <dbReference type="EMBL" id="KAI3735735.1"/>
    </source>
</evidence>
<proteinExistence type="predicted"/>
<sequence>MLLEAMASESDLLSKNNLSGNGVQVRPIRAEVTGDGSKGMHANPNSDDDQMKSREGQTSVFERLTNAVGTVPVGESLKPKDYATIVGNAPKNNMDFFTLEDKMQNVVSIPMELAKEA</sequence>
<keyword evidence="2" id="KW-1185">Reference proteome</keyword>
<gene>
    <name evidence="1" type="ORF">L6452_15245</name>
</gene>
<protein>
    <submittedName>
        <fullName evidence="1">Uncharacterized protein</fullName>
    </submittedName>
</protein>
<name>A0ACB9CNA6_ARCLA</name>
<accession>A0ACB9CNA6</accession>